<comment type="caution">
    <text evidence="1">The sequence shown here is derived from an EMBL/GenBank/DDBJ whole genome shotgun (WGS) entry which is preliminary data.</text>
</comment>
<dbReference type="EMBL" id="CAUJNA010003231">
    <property type="protein sequence ID" value="CAJ1396431.1"/>
    <property type="molecule type" value="Genomic_DNA"/>
</dbReference>
<reference evidence="1" key="1">
    <citation type="submission" date="2023-08" db="EMBL/GenBank/DDBJ databases">
        <authorList>
            <person name="Chen Y."/>
            <person name="Shah S."/>
            <person name="Dougan E. K."/>
            <person name="Thang M."/>
            <person name="Chan C."/>
        </authorList>
    </citation>
    <scope>NUCLEOTIDE SEQUENCE</scope>
</reference>
<sequence length="473" mass="49938">MDDEPEPCGHEPLVKLLDSPPSPWPKRRLATWLVALSLGLLGGALAANTLRRTGTSVAGTQELIQAAEARWQQVRRRPLPLGRRVLQLPALETINKIHKRRSAAENRRWEEATCGISASIAAEKLALLGLQLESSVYHCAPSRISRTVCASDISGVIATFAAAASYLSAVANACPQNVTSSAAACSADVFDIIYGVGTLASALATAEQECEEEARTKNKAIAEERRPVTLGMCVLNVAQATSYIGHAVISIRAAKVDCENKQLSNRAASCATQISGALQSVSLVAAYLSNAAAMCGATIVAGAECSNRIGSVVAGMAEVSAGGSATALDCISEPSRNSTIRAKTLHDPGMVPTGKAVVLRVRAKSVQLSCGSQSEQTGTWQLSFIFDAMVPCEVLVHVGCSERSLPEGEMASDAAESLEYRWVSKPVRFRDGLNQEFRGEVDLGDFMAKAPERADSEFASEGGVDFAGFELGV</sequence>
<organism evidence="1 2">
    <name type="scientific">Effrenium voratum</name>
    <dbReference type="NCBI Taxonomy" id="2562239"/>
    <lineage>
        <taxon>Eukaryota</taxon>
        <taxon>Sar</taxon>
        <taxon>Alveolata</taxon>
        <taxon>Dinophyceae</taxon>
        <taxon>Suessiales</taxon>
        <taxon>Symbiodiniaceae</taxon>
        <taxon>Effrenium</taxon>
    </lineage>
</organism>
<dbReference type="Proteomes" id="UP001178507">
    <property type="component" value="Unassembled WGS sequence"/>
</dbReference>
<dbReference type="AlphaFoldDB" id="A0AA36IZE7"/>
<keyword evidence="2" id="KW-1185">Reference proteome</keyword>
<accession>A0AA36IZE7</accession>
<proteinExistence type="predicted"/>
<gene>
    <name evidence="1" type="ORF">EVOR1521_LOCUS20670</name>
</gene>
<evidence type="ECO:0000313" key="1">
    <source>
        <dbReference type="EMBL" id="CAJ1396431.1"/>
    </source>
</evidence>
<protein>
    <submittedName>
        <fullName evidence="1">Uncharacterized protein</fullName>
    </submittedName>
</protein>
<evidence type="ECO:0000313" key="2">
    <source>
        <dbReference type="Proteomes" id="UP001178507"/>
    </source>
</evidence>
<name>A0AA36IZE7_9DINO</name>